<evidence type="ECO:0000256" key="2">
    <source>
        <dbReference type="ARBA" id="ARBA00023125"/>
    </source>
</evidence>
<keyword evidence="3" id="KW-0804">Transcription</keyword>
<evidence type="ECO:0000259" key="5">
    <source>
        <dbReference type="PROSITE" id="PS50977"/>
    </source>
</evidence>
<feature type="DNA-binding region" description="H-T-H motif" evidence="4">
    <location>
        <begin position="28"/>
        <end position="47"/>
    </location>
</feature>
<dbReference type="PROSITE" id="PS50977">
    <property type="entry name" value="HTH_TETR_2"/>
    <property type="match status" value="1"/>
</dbReference>
<dbReference type="Proteomes" id="UP000294911">
    <property type="component" value="Unassembled WGS sequence"/>
</dbReference>
<dbReference type="InterPro" id="IPR009057">
    <property type="entry name" value="Homeodomain-like_sf"/>
</dbReference>
<name>A0A4V2SU75_9PSEU</name>
<keyword evidence="1" id="KW-0805">Transcription regulation</keyword>
<dbReference type="EMBL" id="SLXQ01000004">
    <property type="protein sequence ID" value="TCP53446.1"/>
    <property type="molecule type" value="Genomic_DNA"/>
</dbReference>
<evidence type="ECO:0000256" key="3">
    <source>
        <dbReference type="ARBA" id="ARBA00023163"/>
    </source>
</evidence>
<dbReference type="InterPro" id="IPR001647">
    <property type="entry name" value="HTH_TetR"/>
</dbReference>
<keyword evidence="2 4" id="KW-0238">DNA-binding</keyword>
<dbReference type="GO" id="GO:0000976">
    <property type="term" value="F:transcription cis-regulatory region binding"/>
    <property type="evidence" value="ECO:0007669"/>
    <property type="project" value="TreeGrafter"/>
</dbReference>
<evidence type="ECO:0000313" key="6">
    <source>
        <dbReference type="EMBL" id="TCP53446.1"/>
    </source>
</evidence>
<evidence type="ECO:0000256" key="1">
    <source>
        <dbReference type="ARBA" id="ARBA00023015"/>
    </source>
</evidence>
<evidence type="ECO:0000256" key="4">
    <source>
        <dbReference type="PROSITE-ProRule" id="PRU00335"/>
    </source>
</evidence>
<protein>
    <submittedName>
        <fullName evidence="6">TetR family transcriptional regulator</fullName>
    </submittedName>
</protein>
<feature type="domain" description="HTH tetR-type" evidence="5">
    <location>
        <begin position="4"/>
        <end position="65"/>
    </location>
</feature>
<accession>A0A4V2SU75</accession>
<dbReference type="PANTHER" id="PTHR30055:SF234">
    <property type="entry name" value="HTH-TYPE TRANSCRIPTIONAL REGULATOR BETI"/>
    <property type="match status" value="1"/>
</dbReference>
<dbReference type="Gene3D" id="1.10.357.10">
    <property type="entry name" value="Tetracycline Repressor, domain 2"/>
    <property type="match status" value="1"/>
</dbReference>
<dbReference type="PANTHER" id="PTHR30055">
    <property type="entry name" value="HTH-TYPE TRANSCRIPTIONAL REGULATOR RUTR"/>
    <property type="match status" value="1"/>
</dbReference>
<comment type="caution">
    <text evidence="6">The sequence shown here is derived from an EMBL/GenBank/DDBJ whole genome shotgun (WGS) entry which is preliminary data.</text>
</comment>
<organism evidence="6 7">
    <name type="scientific">Tamaricihabitans halophyticus</name>
    <dbReference type="NCBI Taxonomy" id="1262583"/>
    <lineage>
        <taxon>Bacteria</taxon>
        <taxon>Bacillati</taxon>
        <taxon>Actinomycetota</taxon>
        <taxon>Actinomycetes</taxon>
        <taxon>Pseudonocardiales</taxon>
        <taxon>Pseudonocardiaceae</taxon>
        <taxon>Tamaricihabitans</taxon>
    </lineage>
</organism>
<proteinExistence type="predicted"/>
<sequence length="184" mass="19933">MHREARREQILATATGAFAQLGGFAPTSLDDVARAAGITRMILYRHFDSKADLYQAVLERAANQLYSAATGDDGIGEHSIPGMLRWAAGDPDAFRLLFHHAARETEHRDEIDELRANMVAALEQQANLATAGQVWASWGANLAVTVVIEGIMAWLDAGQPDPDQATERIMLAVDGVFEAIGHSP</sequence>
<dbReference type="Pfam" id="PF00440">
    <property type="entry name" value="TetR_N"/>
    <property type="match status" value="1"/>
</dbReference>
<dbReference type="SUPFAM" id="SSF46689">
    <property type="entry name" value="Homeodomain-like"/>
    <property type="match status" value="1"/>
</dbReference>
<keyword evidence="7" id="KW-1185">Reference proteome</keyword>
<dbReference type="InterPro" id="IPR050109">
    <property type="entry name" value="HTH-type_TetR-like_transc_reg"/>
</dbReference>
<reference evidence="6 7" key="1">
    <citation type="submission" date="2019-03" db="EMBL/GenBank/DDBJ databases">
        <title>Genomic Encyclopedia of Type Strains, Phase IV (KMG-IV): sequencing the most valuable type-strain genomes for metagenomic binning, comparative biology and taxonomic classification.</title>
        <authorList>
            <person name="Goeker M."/>
        </authorList>
    </citation>
    <scope>NUCLEOTIDE SEQUENCE [LARGE SCALE GENOMIC DNA]</scope>
    <source>
        <strain evidence="6 7">DSM 45765</strain>
    </source>
</reference>
<dbReference type="GO" id="GO:0003700">
    <property type="term" value="F:DNA-binding transcription factor activity"/>
    <property type="evidence" value="ECO:0007669"/>
    <property type="project" value="TreeGrafter"/>
</dbReference>
<evidence type="ECO:0000313" key="7">
    <source>
        <dbReference type="Proteomes" id="UP000294911"/>
    </source>
</evidence>
<dbReference type="AlphaFoldDB" id="A0A4V2SU75"/>
<gene>
    <name evidence="6" type="ORF">EV191_10413</name>
</gene>